<name>A0A939IK73_CLOAM</name>
<dbReference type="InterPro" id="IPR003333">
    <property type="entry name" value="CMAS"/>
</dbReference>
<feature type="active site" evidence="6">
    <location>
        <position position="360"/>
    </location>
</feature>
<dbReference type="PANTHER" id="PTHR43667">
    <property type="entry name" value="CYCLOPROPANE-FATTY-ACYL-PHOSPHOLIPID SYNTHASE"/>
    <property type="match status" value="1"/>
</dbReference>
<keyword evidence="3" id="KW-0808">Transferase</keyword>
<dbReference type="EMBL" id="JAFJZZ010000008">
    <property type="protein sequence ID" value="MBN7774343.1"/>
    <property type="molecule type" value="Genomic_DNA"/>
</dbReference>
<keyword evidence="4" id="KW-0949">S-adenosyl-L-methionine</keyword>
<protein>
    <submittedName>
        <fullName evidence="8">Class I SAM-dependent methyltransferase</fullName>
    </submittedName>
</protein>
<evidence type="ECO:0000256" key="2">
    <source>
        <dbReference type="ARBA" id="ARBA00022603"/>
    </source>
</evidence>
<evidence type="ECO:0000313" key="8">
    <source>
        <dbReference type="EMBL" id="MBN7774343.1"/>
    </source>
</evidence>
<dbReference type="InterPro" id="IPR029063">
    <property type="entry name" value="SAM-dependent_MTases_sf"/>
</dbReference>
<accession>A0A939IK73</accession>
<evidence type="ECO:0000313" key="9">
    <source>
        <dbReference type="Proteomes" id="UP000664545"/>
    </source>
</evidence>
<dbReference type="Pfam" id="PF02353">
    <property type="entry name" value="CMAS"/>
    <property type="match status" value="1"/>
</dbReference>
<dbReference type="PANTHER" id="PTHR43667:SF1">
    <property type="entry name" value="CYCLOPROPANE-FATTY-ACYL-PHOSPHOLIPID SYNTHASE"/>
    <property type="match status" value="1"/>
</dbReference>
<evidence type="ECO:0000256" key="4">
    <source>
        <dbReference type="ARBA" id="ARBA00022691"/>
    </source>
</evidence>
<keyword evidence="5" id="KW-0443">Lipid metabolism</keyword>
<dbReference type="InterPro" id="IPR057206">
    <property type="entry name" value="DUF7884"/>
</dbReference>
<evidence type="ECO:0000256" key="5">
    <source>
        <dbReference type="ARBA" id="ARBA00023098"/>
    </source>
</evidence>
<dbReference type="InterPro" id="IPR050723">
    <property type="entry name" value="CFA/CMAS"/>
</dbReference>
<dbReference type="RefSeq" id="WP_206583183.1">
    <property type="nucleotide sequence ID" value="NZ_JAFJZZ010000008.1"/>
</dbReference>
<proteinExistence type="inferred from homology"/>
<dbReference type="GO" id="GO:0008610">
    <property type="term" value="P:lipid biosynthetic process"/>
    <property type="evidence" value="ECO:0007669"/>
    <property type="project" value="InterPro"/>
</dbReference>
<dbReference type="Proteomes" id="UP000664545">
    <property type="component" value="Unassembled WGS sequence"/>
</dbReference>
<dbReference type="CDD" id="cd02440">
    <property type="entry name" value="AdoMet_MTases"/>
    <property type="match status" value="1"/>
</dbReference>
<dbReference type="GO" id="GO:0032259">
    <property type="term" value="P:methylation"/>
    <property type="evidence" value="ECO:0007669"/>
    <property type="project" value="UniProtKB-KW"/>
</dbReference>
<feature type="domain" description="DUF7884" evidence="7">
    <location>
        <begin position="9"/>
        <end position="90"/>
    </location>
</feature>
<dbReference type="AlphaFoldDB" id="A0A939IK73"/>
<evidence type="ECO:0000256" key="3">
    <source>
        <dbReference type="ARBA" id="ARBA00022679"/>
    </source>
</evidence>
<evidence type="ECO:0000259" key="7">
    <source>
        <dbReference type="Pfam" id="PF25371"/>
    </source>
</evidence>
<sequence length="394" mass="45393">MLSIEKNILKKSFEQIDKVPFKVDLMGKDSFIIGDGSPQFTVHINKDINKADLLKSTSLALGEAYMEKAIEIEGDLYTALDCVMSRFDKFKVDHKAMSKLIHTSTSASNQKKEVTSHYDIGNDFYKLWLDETLSYSCAYFEKDEDTLYQAQVNKVDYTLKKLNLKEGMSLLDIGCGWGFLLIEAAKKYNIHGLGITLSTEQAAEFKKRIKEEGLEDYLDVKIMDYRDLKKSDLTFDRVVSVGMLEHVGRSNYELFMDCASKVLKPEGLFLLHYISGKKENAGDPWIKKYIFPGGTIPSLREIISISFDHDFYTIGAESLRRHYVKTLLHWYNNFEANLDTIKTRFDEKFIRMWELYLCSCAASFNNGMIDLHQILFSKGVNNSLPLTRDYLYQH</sequence>
<evidence type="ECO:0000256" key="1">
    <source>
        <dbReference type="ARBA" id="ARBA00010815"/>
    </source>
</evidence>
<evidence type="ECO:0000256" key="6">
    <source>
        <dbReference type="PIRSR" id="PIRSR003085-1"/>
    </source>
</evidence>
<organism evidence="8 9">
    <name type="scientific">Clostridium aminobutyricum</name>
    <dbReference type="NCBI Taxonomy" id="33953"/>
    <lineage>
        <taxon>Bacteria</taxon>
        <taxon>Bacillati</taxon>
        <taxon>Bacillota</taxon>
        <taxon>Clostridia</taxon>
        <taxon>Eubacteriales</taxon>
        <taxon>Clostridiaceae</taxon>
        <taxon>Clostridium</taxon>
    </lineage>
</organism>
<gene>
    <name evidence="8" type="ORF">JYB65_13335</name>
</gene>
<dbReference type="GO" id="GO:0008168">
    <property type="term" value="F:methyltransferase activity"/>
    <property type="evidence" value="ECO:0007669"/>
    <property type="project" value="UniProtKB-KW"/>
</dbReference>
<reference evidence="8" key="1">
    <citation type="submission" date="2021-02" db="EMBL/GenBank/DDBJ databases">
        <title>Abyssanaerobacter marinus gen.nov., sp., nov, anaerobic bacterium isolated from the Onnuri vent field of Indian Ocean and suggestion of Mogibacteriaceae fam. nov., and proposal of reclassification of ambiguous this family's genus member.</title>
        <authorList>
            <person name="Kim Y.J."/>
            <person name="Yang J.-A."/>
        </authorList>
    </citation>
    <scope>NUCLEOTIDE SEQUENCE</scope>
    <source>
        <strain evidence="8">DSM 2634</strain>
    </source>
</reference>
<dbReference type="Pfam" id="PF25371">
    <property type="entry name" value="DUF7884"/>
    <property type="match status" value="1"/>
</dbReference>
<dbReference type="Gene3D" id="3.40.50.150">
    <property type="entry name" value="Vaccinia Virus protein VP39"/>
    <property type="match status" value="1"/>
</dbReference>
<comment type="similarity">
    <text evidence="1">Belongs to the CFA/CMAS family.</text>
</comment>
<dbReference type="SUPFAM" id="SSF53335">
    <property type="entry name" value="S-adenosyl-L-methionine-dependent methyltransferases"/>
    <property type="match status" value="1"/>
</dbReference>
<keyword evidence="2 8" id="KW-0489">Methyltransferase</keyword>
<dbReference type="PIRSF" id="PIRSF003085">
    <property type="entry name" value="CMAS"/>
    <property type="match status" value="1"/>
</dbReference>
<keyword evidence="9" id="KW-1185">Reference proteome</keyword>
<comment type="caution">
    <text evidence="8">The sequence shown here is derived from an EMBL/GenBank/DDBJ whole genome shotgun (WGS) entry which is preliminary data.</text>
</comment>